<dbReference type="Proteomes" id="UP001295684">
    <property type="component" value="Unassembled WGS sequence"/>
</dbReference>
<sequence>MKQTLCHLCCRSLGDVYRYQLFKGFKNLCCTDPSKSLIFKLVVMIKKQLMKELLHNPQCLSVFNIWPCRAFGLLTSLLHHVWDTWIQRIFRKFLNLHPCSGLLSKKSSGCVSGSIIFSLMSTLSKVHFIVGICRFSSCDLLISFRKWRNSSSGISLKLL</sequence>
<comment type="caution">
    <text evidence="1">The sequence shown here is derived from an EMBL/GenBank/DDBJ whole genome shotgun (WGS) entry which is preliminary data.</text>
</comment>
<evidence type="ECO:0000313" key="1">
    <source>
        <dbReference type="EMBL" id="CAI2383971.1"/>
    </source>
</evidence>
<protein>
    <submittedName>
        <fullName evidence="1">Uncharacterized protein</fullName>
    </submittedName>
</protein>
<organism evidence="1 2">
    <name type="scientific">Euplotes crassus</name>
    <dbReference type="NCBI Taxonomy" id="5936"/>
    <lineage>
        <taxon>Eukaryota</taxon>
        <taxon>Sar</taxon>
        <taxon>Alveolata</taxon>
        <taxon>Ciliophora</taxon>
        <taxon>Intramacronucleata</taxon>
        <taxon>Spirotrichea</taxon>
        <taxon>Hypotrichia</taxon>
        <taxon>Euplotida</taxon>
        <taxon>Euplotidae</taxon>
        <taxon>Moneuplotes</taxon>
    </lineage>
</organism>
<evidence type="ECO:0000313" key="2">
    <source>
        <dbReference type="Proteomes" id="UP001295684"/>
    </source>
</evidence>
<name>A0AAD1Y503_EUPCR</name>
<reference evidence="1" key="1">
    <citation type="submission" date="2023-07" db="EMBL/GenBank/DDBJ databases">
        <authorList>
            <consortium name="AG Swart"/>
            <person name="Singh M."/>
            <person name="Singh A."/>
            <person name="Seah K."/>
            <person name="Emmerich C."/>
        </authorList>
    </citation>
    <scope>NUCLEOTIDE SEQUENCE</scope>
    <source>
        <strain evidence="1">DP1</strain>
    </source>
</reference>
<gene>
    <name evidence="1" type="ORF">ECRASSUSDP1_LOCUS25490</name>
</gene>
<accession>A0AAD1Y503</accession>
<keyword evidence="2" id="KW-1185">Reference proteome</keyword>
<dbReference type="EMBL" id="CAMPGE010026277">
    <property type="protein sequence ID" value="CAI2383971.1"/>
    <property type="molecule type" value="Genomic_DNA"/>
</dbReference>
<dbReference type="AlphaFoldDB" id="A0AAD1Y503"/>
<proteinExistence type="predicted"/>